<evidence type="ECO:0000313" key="2">
    <source>
        <dbReference type="EMBL" id="BDT58861.1"/>
    </source>
</evidence>
<keyword evidence="1" id="KW-0812">Transmembrane</keyword>
<organism evidence="2 3">
    <name type="scientific">Massilia varians</name>
    <dbReference type="NCBI Taxonomy" id="457921"/>
    <lineage>
        <taxon>Bacteria</taxon>
        <taxon>Pseudomonadati</taxon>
        <taxon>Pseudomonadota</taxon>
        <taxon>Betaproteobacteria</taxon>
        <taxon>Burkholderiales</taxon>
        <taxon>Oxalobacteraceae</taxon>
        <taxon>Telluria group</taxon>
        <taxon>Massilia</taxon>
    </lineage>
</organism>
<reference evidence="2" key="1">
    <citation type="submission" date="2022-11" db="EMBL/GenBank/DDBJ databases">
        <title>Isolation and characterization of PLA-degrading bacterium Massilia sp. from Antarctic soil.</title>
        <authorList>
            <person name="Sato K."/>
            <person name="Gomez-Fuentes C."/>
            <person name="Ahmad S.A."/>
            <person name="Zulkharnain A."/>
        </authorList>
    </citation>
    <scope>NUCLEOTIDE SEQUENCE</scope>
    <source>
        <strain evidence="2">N-3</strain>
    </source>
</reference>
<feature type="transmembrane region" description="Helical" evidence="1">
    <location>
        <begin position="21"/>
        <end position="39"/>
    </location>
</feature>
<dbReference type="InterPro" id="IPR012902">
    <property type="entry name" value="N_methyl_site"/>
</dbReference>
<dbReference type="EMBL" id="AP026966">
    <property type="protein sequence ID" value="BDT58861.1"/>
    <property type="molecule type" value="Genomic_DNA"/>
</dbReference>
<dbReference type="Pfam" id="PF07963">
    <property type="entry name" value="N_methyl"/>
    <property type="match status" value="1"/>
</dbReference>
<evidence type="ECO:0000256" key="1">
    <source>
        <dbReference type="SAM" id="Phobius"/>
    </source>
</evidence>
<sequence>MSAMHAPPQDRRARGFTLIEAILVIVIIGVIGAIVAVFIRAPVQGYVDTRARAAASDEADLALRRIARDLRLALPNSVRVNGEGSAVEFLLTRAGGRYLTLDDDVDGFPVLDFDEPANVRFTAVGGTRPAIAPGDFIVVYNLGNPEDSGSDAYRYVPLGQGTNIAQVASIDFASPNNPVVTLRSNPFATQATPLRSPSNRFQVVTGPVTYACEAGPGGGKELVRYWGYDISPTQQATPPNAQRAVIATRVSDCSQVFRYGSEALRRSALVVLNLALFAGNGQDAPVRLASQVHVDNTP</sequence>
<gene>
    <name evidence="2" type="primary">mshO</name>
    <name evidence="2" type="ORF">MasN3_23550</name>
</gene>
<accession>A0ABN6TB23</accession>
<protein>
    <submittedName>
        <fullName evidence="2">MSHA biogenesis protein MshO</fullName>
    </submittedName>
</protein>
<dbReference type="InterPro" id="IPR045584">
    <property type="entry name" value="Pilin-like"/>
</dbReference>
<dbReference type="RefSeq" id="WP_281914303.1">
    <property type="nucleotide sequence ID" value="NZ_AP026966.1"/>
</dbReference>
<proteinExistence type="predicted"/>
<name>A0ABN6TB23_9BURK</name>
<keyword evidence="3" id="KW-1185">Reference proteome</keyword>
<keyword evidence="1" id="KW-1133">Transmembrane helix</keyword>
<dbReference type="Gene3D" id="3.30.700.10">
    <property type="entry name" value="Glycoprotein, Type 4 Pilin"/>
    <property type="match status" value="1"/>
</dbReference>
<evidence type="ECO:0000313" key="3">
    <source>
        <dbReference type="Proteomes" id="UP001163336"/>
    </source>
</evidence>
<keyword evidence="1" id="KW-0472">Membrane</keyword>
<dbReference type="SUPFAM" id="SSF54523">
    <property type="entry name" value="Pili subunits"/>
    <property type="match status" value="1"/>
</dbReference>
<dbReference type="PROSITE" id="PS00409">
    <property type="entry name" value="PROKAR_NTER_METHYL"/>
    <property type="match status" value="1"/>
</dbReference>
<dbReference type="Proteomes" id="UP001163336">
    <property type="component" value="Chromosome"/>
</dbReference>
<dbReference type="NCBIfam" id="TIGR02532">
    <property type="entry name" value="IV_pilin_GFxxxE"/>
    <property type="match status" value="1"/>
</dbReference>